<feature type="transmembrane region" description="Helical" evidence="1">
    <location>
        <begin position="342"/>
        <end position="360"/>
    </location>
</feature>
<gene>
    <name evidence="2" type="ORF">C7I55_23115</name>
</gene>
<keyword evidence="1" id="KW-0812">Transmembrane</keyword>
<dbReference type="Proteomes" id="UP000241167">
    <property type="component" value="Unassembled WGS sequence"/>
</dbReference>
<name>A0A2P7QHH6_9SPHN</name>
<sequence length="652" mass="71041">MAIGLLAKLPERIPDFTRRALWVFRPIWFAALFLAIVGPVGGVWLRLSDPPPNSSLVPGSRAGLALDPADLTRIRFPVGDAAAAAGVRAEDDILAVDTIALSARIPERPGDRLRCRAPDTEAPLPAGTTMLDYGLLGPLLCADEDRPVLLTVKGADGRQRDIELLTGETHIEGAAAASGVPGWILDVTDLVHLPIYPFLLACAWFLCRRREADVVSSIVSLAILLTMAAEQPSANFLAQSMAWATAQPGLGFLAALGPPEWAPKTLLDLANVSLLAGILLFPFGRLRPRWMIGAIALLPVLFFVGGNLYRVLFIALMALAVDTLFRRLRKTPPSDERQQLQWALFGFAGYAVLLCLSLTLDMFKHDAGRLGTQLALEMGAGFAFGFAFLILQLGLLVALMKYRLYDAEAVISRSISVALITVILGAAFAGVMEGVKEIILRAFGQNAGSIAPIVGTAVSTILVVPVYERVQRWTEGRFHRKLVDLRQGLPQSLRDLRHFAPLKDVTGEILDRIEGGVRPRRLAFVVDGEVADARGIPDSDVADWLAAEPSPGDFTLQFEATDRIFSIRMPLRAEEGPLLGWILVGARPDRSCLSTAERDALIEIMDPVARAVRLVLKREERERGLDTMLHSLQDQIDRLQERLRIDPAGTTA</sequence>
<reference evidence="2 3" key="1">
    <citation type="submission" date="2018-03" db="EMBL/GenBank/DDBJ databases">
        <title>The draft genome of Sphingosinicella sp. GL-C-18.</title>
        <authorList>
            <person name="Liu L."/>
            <person name="Li L."/>
            <person name="Liang L."/>
            <person name="Zhang X."/>
            <person name="Wang T."/>
        </authorList>
    </citation>
    <scope>NUCLEOTIDE SEQUENCE [LARGE SCALE GENOMIC DNA]</scope>
    <source>
        <strain evidence="2 3">GL-C-18</strain>
    </source>
</reference>
<dbReference type="OrthoDB" id="7573195at2"/>
<feature type="transmembrane region" description="Helical" evidence="1">
    <location>
        <begin position="449"/>
        <end position="467"/>
    </location>
</feature>
<protein>
    <submittedName>
        <fullName evidence="2">Uncharacterized protein</fullName>
    </submittedName>
</protein>
<organism evidence="2 3">
    <name type="scientific">Allosphingosinicella deserti</name>
    <dbReference type="NCBI Taxonomy" id="2116704"/>
    <lineage>
        <taxon>Bacteria</taxon>
        <taxon>Pseudomonadati</taxon>
        <taxon>Pseudomonadota</taxon>
        <taxon>Alphaproteobacteria</taxon>
        <taxon>Sphingomonadales</taxon>
        <taxon>Sphingomonadaceae</taxon>
        <taxon>Allosphingosinicella</taxon>
    </lineage>
</organism>
<feature type="transmembrane region" description="Helical" evidence="1">
    <location>
        <begin position="21"/>
        <end position="45"/>
    </location>
</feature>
<evidence type="ECO:0000256" key="1">
    <source>
        <dbReference type="SAM" id="Phobius"/>
    </source>
</evidence>
<accession>A0A2P7QHH6</accession>
<evidence type="ECO:0000313" key="2">
    <source>
        <dbReference type="EMBL" id="PSJ37405.1"/>
    </source>
</evidence>
<evidence type="ECO:0000313" key="3">
    <source>
        <dbReference type="Proteomes" id="UP000241167"/>
    </source>
</evidence>
<dbReference type="AlphaFoldDB" id="A0A2P7QHH6"/>
<dbReference type="RefSeq" id="WP_106515396.1">
    <property type="nucleotide sequence ID" value="NZ_PXYI01000009.1"/>
</dbReference>
<keyword evidence="1" id="KW-1133">Transmembrane helix</keyword>
<keyword evidence="3" id="KW-1185">Reference proteome</keyword>
<dbReference type="EMBL" id="PXYI01000009">
    <property type="protein sequence ID" value="PSJ37405.1"/>
    <property type="molecule type" value="Genomic_DNA"/>
</dbReference>
<proteinExistence type="predicted"/>
<feature type="transmembrane region" description="Helical" evidence="1">
    <location>
        <begin position="290"/>
        <end position="321"/>
    </location>
</feature>
<feature type="transmembrane region" description="Helical" evidence="1">
    <location>
        <begin position="380"/>
        <end position="398"/>
    </location>
</feature>
<feature type="transmembrane region" description="Helical" evidence="1">
    <location>
        <begin position="410"/>
        <end position="429"/>
    </location>
</feature>
<comment type="caution">
    <text evidence="2">The sequence shown here is derived from an EMBL/GenBank/DDBJ whole genome shotgun (WGS) entry which is preliminary data.</text>
</comment>
<keyword evidence="1" id="KW-0472">Membrane</keyword>